<keyword evidence="1" id="KW-1133">Transmembrane helix</keyword>
<keyword evidence="3" id="KW-1185">Reference proteome</keyword>
<organism evidence="2 3">
    <name type="scientific">Tritrichomonas foetus</name>
    <dbReference type="NCBI Taxonomy" id="1144522"/>
    <lineage>
        <taxon>Eukaryota</taxon>
        <taxon>Metamonada</taxon>
        <taxon>Parabasalia</taxon>
        <taxon>Tritrichomonadida</taxon>
        <taxon>Tritrichomonadidae</taxon>
        <taxon>Tritrichomonas</taxon>
    </lineage>
</organism>
<evidence type="ECO:0000256" key="1">
    <source>
        <dbReference type="SAM" id="Phobius"/>
    </source>
</evidence>
<keyword evidence="1" id="KW-0812">Transmembrane</keyword>
<dbReference type="EMBL" id="MLAK01000812">
    <property type="protein sequence ID" value="OHT03923.1"/>
    <property type="molecule type" value="Genomic_DNA"/>
</dbReference>
<dbReference type="AlphaFoldDB" id="A0A1J4JY55"/>
<gene>
    <name evidence="2" type="ORF">TRFO_28701</name>
</gene>
<accession>A0A1J4JY55</accession>
<protein>
    <submittedName>
        <fullName evidence="2">Uncharacterized protein</fullName>
    </submittedName>
</protein>
<evidence type="ECO:0000313" key="2">
    <source>
        <dbReference type="EMBL" id="OHT03923.1"/>
    </source>
</evidence>
<sequence length="137" mass="15840">MKSLQLPILTMLYILKFLLSEFAFNFMKSPRMNGLTAKSPDELIQKAPTMLISSVNFDVCSRITKILCRKVVWFLLPPETTCSRFFNSFCLSIMKNEELSHTNHSISFDVFLTAVTFIDNFGVFKNYINRPLDCCFL</sequence>
<keyword evidence="1" id="KW-0472">Membrane</keyword>
<name>A0A1J4JY55_9EUKA</name>
<proteinExistence type="predicted"/>
<dbReference type="Proteomes" id="UP000179807">
    <property type="component" value="Unassembled WGS sequence"/>
</dbReference>
<reference evidence="2" key="1">
    <citation type="submission" date="2016-10" db="EMBL/GenBank/DDBJ databases">
        <authorList>
            <person name="Benchimol M."/>
            <person name="Almeida L.G."/>
            <person name="Vasconcelos A.T."/>
            <person name="Perreira-Neves A."/>
            <person name="Rosa I.A."/>
            <person name="Tasca T."/>
            <person name="Bogo M.R."/>
            <person name="de Souza W."/>
        </authorList>
    </citation>
    <scope>NUCLEOTIDE SEQUENCE [LARGE SCALE GENOMIC DNA]</scope>
    <source>
        <strain evidence="2">K</strain>
    </source>
</reference>
<dbReference type="GeneID" id="94841032"/>
<dbReference type="RefSeq" id="XP_068357059.1">
    <property type="nucleotide sequence ID" value="XM_068506328.1"/>
</dbReference>
<comment type="caution">
    <text evidence="2">The sequence shown here is derived from an EMBL/GenBank/DDBJ whole genome shotgun (WGS) entry which is preliminary data.</text>
</comment>
<feature type="transmembrane region" description="Helical" evidence="1">
    <location>
        <begin position="6"/>
        <end position="24"/>
    </location>
</feature>
<dbReference type="VEuPathDB" id="TrichDB:TRFO_28701"/>
<evidence type="ECO:0000313" key="3">
    <source>
        <dbReference type="Proteomes" id="UP000179807"/>
    </source>
</evidence>